<dbReference type="STRING" id="105785.A0A2J7RSM4"/>
<dbReference type="PROSITE" id="PS51285">
    <property type="entry name" value="AGC_KINASE_CTER"/>
    <property type="match status" value="1"/>
</dbReference>
<comment type="catalytic activity">
    <reaction evidence="12">
        <text>L-seryl-[protein] + ATP = O-phospho-L-seryl-[protein] + ADP + H(+)</text>
        <dbReference type="Rhea" id="RHEA:17989"/>
        <dbReference type="Rhea" id="RHEA-COMP:9863"/>
        <dbReference type="Rhea" id="RHEA-COMP:11604"/>
        <dbReference type="ChEBI" id="CHEBI:15378"/>
        <dbReference type="ChEBI" id="CHEBI:29999"/>
        <dbReference type="ChEBI" id="CHEBI:30616"/>
        <dbReference type="ChEBI" id="CHEBI:83421"/>
        <dbReference type="ChEBI" id="CHEBI:456216"/>
        <dbReference type="EC" id="2.7.11.1"/>
    </reaction>
</comment>
<keyword evidence="5" id="KW-0597">Phosphoprotein</keyword>
<evidence type="ECO:0000256" key="12">
    <source>
        <dbReference type="ARBA" id="ARBA00048679"/>
    </source>
</evidence>
<dbReference type="FunFam" id="1.10.510.10:FF:000109">
    <property type="entry name" value="Ribosomal protein S6 kinase"/>
    <property type="match status" value="1"/>
</dbReference>
<reference evidence="18 19" key="1">
    <citation type="submission" date="2017-12" db="EMBL/GenBank/DDBJ databases">
        <title>Hemimetabolous genomes reveal molecular basis of termite eusociality.</title>
        <authorList>
            <person name="Harrison M.C."/>
            <person name="Jongepier E."/>
            <person name="Robertson H.M."/>
            <person name="Arning N."/>
            <person name="Bitard-Feildel T."/>
            <person name="Chao H."/>
            <person name="Childers C.P."/>
            <person name="Dinh H."/>
            <person name="Doddapaneni H."/>
            <person name="Dugan S."/>
            <person name="Gowin J."/>
            <person name="Greiner C."/>
            <person name="Han Y."/>
            <person name="Hu H."/>
            <person name="Hughes D.S.T."/>
            <person name="Huylmans A.-K."/>
            <person name="Kemena C."/>
            <person name="Kremer L.P.M."/>
            <person name="Lee S.L."/>
            <person name="Lopez-Ezquerra A."/>
            <person name="Mallet L."/>
            <person name="Monroy-Kuhn J.M."/>
            <person name="Moser A."/>
            <person name="Murali S.C."/>
            <person name="Muzny D.M."/>
            <person name="Otani S."/>
            <person name="Piulachs M.-D."/>
            <person name="Poelchau M."/>
            <person name="Qu J."/>
            <person name="Schaub F."/>
            <person name="Wada-Katsumata A."/>
            <person name="Worley K.C."/>
            <person name="Xie Q."/>
            <person name="Ylla G."/>
            <person name="Poulsen M."/>
            <person name="Gibbs R.A."/>
            <person name="Schal C."/>
            <person name="Richards S."/>
            <person name="Belles X."/>
            <person name="Korb J."/>
            <person name="Bornberg-Bauer E."/>
        </authorList>
    </citation>
    <scope>NUCLEOTIDE SEQUENCE [LARGE SCALE GENOMIC DNA]</scope>
    <source>
        <tissue evidence="18">Whole body</tissue>
    </source>
</reference>
<dbReference type="GO" id="GO:0004674">
    <property type="term" value="F:protein serine/threonine kinase activity"/>
    <property type="evidence" value="ECO:0007669"/>
    <property type="project" value="UniProtKB-KW"/>
</dbReference>
<organism evidence="18 19">
    <name type="scientific">Cryptotermes secundus</name>
    <dbReference type="NCBI Taxonomy" id="105785"/>
    <lineage>
        <taxon>Eukaryota</taxon>
        <taxon>Metazoa</taxon>
        <taxon>Ecdysozoa</taxon>
        <taxon>Arthropoda</taxon>
        <taxon>Hexapoda</taxon>
        <taxon>Insecta</taxon>
        <taxon>Pterygota</taxon>
        <taxon>Neoptera</taxon>
        <taxon>Polyneoptera</taxon>
        <taxon>Dictyoptera</taxon>
        <taxon>Blattodea</taxon>
        <taxon>Blattoidea</taxon>
        <taxon>Termitoidae</taxon>
        <taxon>Kalotermitidae</taxon>
        <taxon>Cryptotermitinae</taxon>
        <taxon>Cryptotermes</taxon>
    </lineage>
</organism>
<dbReference type="InterPro" id="IPR008271">
    <property type="entry name" value="Ser/Thr_kinase_AS"/>
</dbReference>
<evidence type="ECO:0000256" key="4">
    <source>
        <dbReference type="ARBA" id="ARBA00022527"/>
    </source>
</evidence>
<feature type="binding site" evidence="14">
    <location>
        <begin position="413"/>
        <end position="421"/>
    </location>
    <ligand>
        <name>ATP</name>
        <dbReference type="ChEBI" id="CHEBI:30616"/>
    </ligand>
</feature>
<dbReference type="InterPro" id="IPR000961">
    <property type="entry name" value="AGC-kinase_C"/>
</dbReference>
<dbReference type="Proteomes" id="UP000235965">
    <property type="component" value="Unassembled WGS sequence"/>
</dbReference>
<protein>
    <recommendedName>
        <fullName evidence="3">non-specific serine/threonine protein kinase</fullName>
        <ecNumber evidence="3">2.7.11.1</ecNumber>
    </recommendedName>
</protein>
<dbReference type="Gene3D" id="1.10.510.10">
    <property type="entry name" value="Transferase(Phosphotransferase) domain 1"/>
    <property type="match status" value="2"/>
</dbReference>
<dbReference type="PIRSF" id="PIRSF000606">
    <property type="entry name" value="Ribsml_S6_kin_2"/>
    <property type="match status" value="1"/>
</dbReference>
<proteinExistence type="inferred from homology"/>
<dbReference type="GO" id="GO:0005524">
    <property type="term" value="F:ATP binding"/>
    <property type="evidence" value="ECO:0007669"/>
    <property type="project" value="UniProtKB-UniRule"/>
</dbReference>
<evidence type="ECO:0000313" key="18">
    <source>
        <dbReference type="EMBL" id="PNF43832.1"/>
    </source>
</evidence>
<feature type="active site" description="Proton acceptor" evidence="13">
    <location>
        <position position="167"/>
    </location>
</feature>
<dbReference type="PROSITE" id="PS00107">
    <property type="entry name" value="PROTEIN_KINASE_ATP"/>
    <property type="match status" value="2"/>
</dbReference>
<evidence type="ECO:0000256" key="8">
    <source>
        <dbReference type="ARBA" id="ARBA00022741"/>
    </source>
</evidence>
<dbReference type="PANTHER" id="PTHR24351">
    <property type="entry name" value="RIBOSOMAL PROTEIN S6 KINASE"/>
    <property type="match status" value="1"/>
</dbReference>
<dbReference type="InParanoid" id="A0A2J7RSM4"/>
<evidence type="ECO:0000256" key="5">
    <source>
        <dbReference type="ARBA" id="ARBA00022553"/>
    </source>
</evidence>
<dbReference type="InterPro" id="IPR000719">
    <property type="entry name" value="Prot_kinase_dom"/>
</dbReference>
<dbReference type="SMART" id="SM00220">
    <property type="entry name" value="S_TKc"/>
    <property type="match status" value="2"/>
</dbReference>
<evidence type="ECO:0000256" key="13">
    <source>
        <dbReference type="PIRSR" id="PIRSR000606-50"/>
    </source>
</evidence>
<feature type="binding site" evidence="14">
    <location>
        <begin position="45"/>
        <end position="53"/>
    </location>
    <ligand>
        <name>ATP</name>
        <dbReference type="ChEBI" id="CHEBI:30616"/>
    </ligand>
</feature>
<gene>
    <name evidence="18" type="primary">RPS6KA5_0</name>
    <name evidence="18" type="ORF">B7P43_G06039</name>
</gene>
<evidence type="ECO:0000259" key="16">
    <source>
        <dbReference type="PROSITE" id="PS50011"/>
    </source>
</evidence>
<evidence type="ECO:0000259" key="17">
    <source>
        <dbReference type="PROSITE" id="PS51285"/>
    </source>
</evidence>
<comment type="catalytic activity">
    <reaction evidence="11">
        <text>L-threonyl-[protein] + ATP = O-phospho-L-threonyl-[protein] + ADP + H(+)</text>
        <dbReference type="Rhea" id="RHEA:46608"/>
        <dbReference type="Rhea" id="RHEA-COMP:11060"/>
        <dbReference type="Rhea" id="RHEA-COMP:11605"/>
        <dbReference type="ChEBI" id="CHEBI:15378"/>
        <dbReference type="ChEBI" id="CHEBI:30013"/>
        <dbReference type="ChEBI" id="CHEBI:30616"/>
        <dbReference type="ChEBI" id="CHEBI:61977"/>
        <dbReference type="ChEBI" id="CHEBI:456216"/>
        <dbReference type="EC" id="2.7.11.1"/>
    </reaction>
</comment>
<dbReference type="Pfam" id="PF00069">
    <property type="entry name" value="Pkinase"/>
    <property type="match status" value="2"/>
</dbReference>
<accession>A0A2J7RSM4</accession>
<feature type="domain" description="Protein kinase" evidence="16">
    <location>
        <begin position="407"/>
        <end position="678"/>
    </location>
</feature>
<keyword evidence="7" id="KW-0677">Repeat</keyword>
<evidence type="ECO:0000256" key="14">
    <source>
        <dbReference type="PIRSR" id="PIRSR000606-51"/>
    </source>
</evidence>
<evidence type="ECO:0000256" key="9">
    <source>
        <dbReference type="ARBA" id="ARBA00022777"/>
    </source>
</evidence>
<evidence type="ECO:0000256" key="6">
    <source>
        <dbReference type="ARBA" id="ARBA00022679"/>
    </source>
</evidence>
<dbReference type="GO" id="GO:0035556">
    <property type="term" value="P:intracellular signal transduction"/>
    <property type="evidence" value="ECO:0007669"/>
    <property type="project" value="InterPro"/>
</dbReference>
<dbReference type="GO" id="GO:0000287">
    <property type="term" value="F:magnesium ion binding"/>
    <property type="evidence" value="ECO:0007669"/>
    <property type="project" value="InterPro"/>
</dbReference>
<dbReference type="AlphaFoldDB" id="A0A2J7RSM4"/>
<evidence type="ECO:0000256" key="2">
    <source>
        <dbReference type="ARBA" id="ARBA00009804"/>
    </source>
</evidence>
<keyword evidence="4" id="KW-0723">Serine/threonine-protein kinase</keyword>
<dbReference type="InterPro" id="IPR011009">
    <property type="entry name" value="Kinase-like_dom_sf"/>
</dbReference>
<comment type="similarity">
    <text evidence="2">Belongs to the protein kinase superfamily. AGC Ser/Thr protein kinase family. S6 kinase subfamily.</text>
</comment>
<dbReference type="OrthoDB" id="63267at2759"/>
<dbReference type="PROSITE" id="PS50011">
    <property type="entry name" value="PROTEIN_KINASE_DOM"/>
    <property type="match status" value="2"/>
</dbReference>
<feature type="binding site" evidence="14 15">
    <location>
        <position position="71"/>
    </location>
    <ligand>
        <name>ATP</name>
        <dbReference type="ChEBI" id="CHEBI:30616"/>
    </ligand>
</feature>
<keyword evidence="10 14" id="KW-0067">ATP-binding</keyword>
<name>A0A2J7RSM4_9NEOP</name>
<dbReference type="SMART" id="SM00133">
    <property type="entry name" value="S_TK_X"/>
    <property type="match status" value="1"/>
</dbReference>
<feature type="domain" description="Protein kinase" evidence="16">
    <location>
        <begin position="39"/>
        <end position="307"/>
    </location>
</feature>
<keyword evidence="6" id="KW-0808">Transferase</keyword>
<dbReference type="InterPro" id="IPR016239">
    <property type="entry name" value="Ribosomal_S6_kinase_II"/>
</dbReference>
<dbReference type="EMBL" id="NEVH01000252">
    <property type="protein sequence ID" value="PNF43832.1"/>
    <property type="molecule type" value="Genomic_DNA"/>
</dbReference>
<dbReference type="Gene3D" id="3.30.200.20">
    <property type="entry name" value="Phosphorylase Kinase, domain 1"/>
    <property type="match status" value="2"/>
</dbReference>
<dbReference type="SUPFAM" id="SSF56112">
    <property type="entry name" value="Protein kinase-like (PK-like)"/>
    <property type="match status" value="2"/>
</dbReference>
<dbReference type="FunFam" id="1.10.510.10:FF:000157">
    <property type="entry name" value="Ribosomal protein S6 kinase"/>
    <property type="match status" value="1"/>
</dbReference>
<evidence type="ECO:0000256" key="10">
    <source>
        <dbReference type="ARBA" id="ARBA00022840"/>
    </source>
</evidence>
<feature type="binding site" evidence="14 15">
    <location>
        <position position="436"/>
    </location>
    <ligand>
        <name>ATP</name>
        <dbReference type="ChEBI" id="CHEBI:30616"/>
    </ligand>
</feature>
<keyword evidence="19" id="KW-1185">Reference proteome</keyword>
<evidence type="ECO:0000256" key="1">
    <source>
        <dbReference type="ARBA" id="ARBA00001946"/>
    </source>
</evidence>
<feature type="active site" description="Proton acceptor" evidence="13">
    <location>
        <position position="522"/>
    </location>
</feature>
<dbReference type="InterPro" id="IPR017441">
    <property type="entry name" value="Protein_kinase_ATP_BS"/>
</dbReference>
<keyword evidence="8 14" id="KW-0547">Nucleotide-binding</keyword>
<evidence type="ECO:0000256" key="11">
    <source>
        <dbReference type="ARBA" id="ARBA00047899"/>
    </source>
</evidence>
<comment type="caution">
    <text evidence="18">The sequence shown here is derived from an EMBL/GenBank/DDBJ whole genome shotgun (WGS) entry which is preliminary data.</text>
</comment>
<evidence type="ECO:0000313" key="19">
    <source>
        <dbReference type="Proteomes" id="UP000235965"/>
    </source>
</evidence>
<evidence type="ECO:0000256" key="15">
    <source>
        <dbReference type="PROSITE-ProRule" id="PRU10141"/>
    </source>
</evidence>
<evidence type="ECO:0000256" key="7">
    <source>
        <dbReference type="ARBA" id="ARBA00022737"/>
    </source>
</evidence>
<feature type="domain" description="AGC-kinase C-terminal" evidence="17">
    <location>
        <begin position="308"/>
        <end position="374"/>
    </location>
</feature>
<comment type="cofactor">
    <cofactor evidence="1">
        <name>Mg(2+)</name>
        <dbReference type="ChEBI" id="CHEBI:18420"/>
    </cofactor>
</comment>
<sequence length="678" mass="76281">MEIISRRPSCLNSCCCYCGANVTNPVAAGEVNPVTRKNFDVLSVLGAGAFGKVFLVRKKDGADSGHLYAMKELLKAKIIKNKKITECTIMERQVLEAVRHSPFIIGLNYAFQTDDKLHLILDYVCGGDLHTHFCLRQRLPEEEVRFYVGEVVLALEQLHKIGVIYRDLKPENLLIDAQGHIVLTDFGLCKKFSPFETPRTYSHCGTLEYMAPEVIRGPSGHDMAADWWSTGILTCELLAGDRPFSVVGKRKYQERLRRRILTAKPRIPNDISPEASDFILKLLESDPQKRLGGGEGDAEELKRHPFFRELDWSALGQKRISAPFIPILSDKMDATHISEEPAAPSKSRRTAPLSSDNTFRGYSFVRPSMLSENVMSCQLTGDSFLNSENTLSCKFGVSLFFENYELDLKDGMLGGGGFSVCHKCTNRQTGKEFAVKIMTHKIDCTQEINLLHMCQGHPNIVSLHEVYYDEAHTYIVLELLCGGELLDRIRKGRFTETEASQVMRKLISALNFMHSCGVVHRDLKPENILFTDDSEQADIKIVDFGLAGLKQENQTMHTPCCTLQYAAPEVLKEAFTHDTDGYDENCDLWSLGVILYTMLCGHTPYQVESGDDVAVVMARINGEEFSSNIDALDHISSEAKYVTKGKKSDKYVKIESRQEKQDFFTSKILLLDNKFIFS</sequence>
<keyword evidence="9 18" id="KW-0418">Kinase</keyword>
<dbReference type="PROSITE" id="PS00108">
    <property type="entry name" value="PROTEIN_KINASE_ST"/>
    <property type="match status" value="2"/>
</dbReference>
<dbReference type="EC" id="2.7.11.1" evidence="3"/>
<evidence type="ECO:0000256" key="3">
    <source>
        <dbReference type="ARBA" id="ARBA00012513"/>
    </source>
</evidence>